<keyword evidence="2" id="KW-1133">Transmembrane helix</keyword>
<feature type="compositionally biased region" description="Low complexity" evidence="1">
    <location>
        <begin position="50"/>
        <end position="72"/>
    </location>
</feature>
<dbReference type="Proteomes" id="UP000321798">
    <property type="component" value="Unassembled WGS sequence"/>
</dbReference>
<protein>
    <submittedName>
        <fullName evidence="3">Uncharacterized protein</fullName>
    </submittedName>
</protein>
<keyword evidence="4" id="KW-1185">Reference proteome</keyword>
<dbReference type="RefSeq" id="WP_223203477.1">
    <property type="nucleotide sequence ID" value="NZ_BAABBJ010000009.1"/>
</dbReference>
<feature type="region of interest" description="Disordered" evidence="1">
    <location>
        <begin position="41"/>
        <end position="72"/>
    </location>
</feature>
<evidence type="ECO:0000256" key="2">
    <source>
        <dbReference type="SAM" id="Phobius"/>
    </source>
</evidence>
<feature type="transmembrane region" description="Helical" evidence="2">
    <location>
        <begin position="16"/>
        <end position="38"/>
    </location>
</feature>
<organism evidence="3 4">
    <name type="scientific">Cellulomonas soli</name>
    <dbReference type="NCBI Taxonomy" id="931535"/>
    <lineage>
        <taxon>Bacteria</taxon>
        <taxon>Bacillati</taxon>
        <taxon>Actinomycetota</taxon>
        <taxon>Actinomycetes</taxon>
        <taxon>Micrococcales</taxon>
        <taxon>Cellulomonadaceae</taxon>
        <taxon>Cellulomonas</taxon>
    </lineage>
</organism>
<comment type="caution">
    <text evidence="3">The sequence shown here is derived from an EMBL/GenBank/DDBJ whole genome shotgun (WGS) entry which is preliminary data.</text>
</comment>
<accession>A0A512PB60</accession>
<proteinExistence type="predicted"/>
<keyword evidence="2" id="KW-0812">Transmembrane</keyword>
<evidence type="ECO:0000256" key="1">
    <source>
        <dbReference type="SAM" id="MobiDB-lite"/>
    </source>
</evidence>
<evidence type="ECO:0000313" key="4">
    <source>
        <dbReference type="Proteomes" id="UP000321798"/>
    </source>
</evidence>
<dbReference type="EMBL" id="BKAL01000003">
    <property type="protein sequence ID" value="GEP68406.1"/>
    <property type="molecule type" value="Genomic_DNA"/>
</dbReference>
<keyword evidence="2" id="KW-0472">Membrane</keyword>
<gene>
    <name evidence="3" type="ORF">CSO01_11210</name>
</gene>
<name>A0A512PB60_9CELL</name>
<dbReference type="AlphaFoldDB" id="A0A512PB60"/>
<reference evidence="3 4" key="1">
    <citation type="submission" date="2019-07" db="EMBL/GenBank/DDBJ databases">
        <title>Whole genome shotgun sequence of Cellulomonas soli NBRC 109434.</title>
        <authorList>
            <person name="Hosoyama A."/>
            <person name="Uohara A."/>
            <person name="Ohji S."/>
            <person name="Ichikawa N."/>
        </authorList>
    </citation>
    <scope>NUCLEOTIDE SEQUENCE [LARGE SCALE GENOMIC DNA]</scope>
    <source>
        <strain evidence="3 4">NBRC 109434</strain>
    </source>
</reference>
<evidence type="ECO:0000313" key="3">
    <source>
        <dbReference type="EMBL" id="GEP68406.1"/>
    </source>
</evidence>
<sequence length="183" mass="17853">MVNGGPRERGMGRGMLAFVVADVVLVLALLVLVGVWVAGSSTSSTPDDGPGTAATVASSPSTSTGTAGTAPTTFRMPSGNIACTVSVDGVTCTIASIRFEAPVAAGCTGQTGHVFVLSTDGVTVPCVDGAPPAVAGDDVATLEYGSSMTVGGYTCTSATDGVTCTGADGVGFRLASGAWSQLP</sequence>